<dbReference type="AlphaFoldDB" id="A0A6J6T3Y0"/>
<dbReference type="EMBL" id="CAESGF010000020">
    <property type="protein sequence ID" value="CAB4364908.1"/>
    <property type="molecule type" value="Genomic_DNA"/>
</dbReference>
<feature type="domain" description="Aldehyde dehydrogenase" evidence="3">
    <location>
        <begin position="14"/>
        <end position="474"/>
    </location>
</feature>
<sequence length="477" mass="50474">MSLHHDKLFIGGEWVAPAGSDRFDVICPSTEERVGSVPAGTEVDIDRAVEAARRTFDAGEWSNRTPQERASTLARVGELITERADELAHLITTEMGAPIASALADQVQQPVGTIEYYVGLADTYPFEEQRTVGRPTTVMYEPIGVVAAIVPWNAPLRSIINKLAPALVAGCTVVAKPAPNTPLTAMLLGDLLLAAGMPKGVVSIVPGGREVGEHLVGHAGVDKIAFTGSTVAGRRIMSVAGANLTRVSLELGGKSAAIVLDDADFTDALKRLVPLAISNTGQACTAQTRMLVSRERHDEFVEALCAAVAKWPAGDPFHERTRTGPLVSQAQLDRVMGYLQIAKDEGTTVAIGGGRAPGFDKGFFVEPTVLTGVENSMRIAQEEIFGPVVCVIPYDDVDDAVRIANDSAYGLSGSVWTTDVARGVEVAKRMRTGQVRVNGAALATDAPFGGYKQSGIGREYGPEGLDSFLESKAIAAR</sequence>
<comment type="similarity">
    <text evidence="1">Belongs to the aldehyde dehydrogenase family.</text>
</comment>
<evidence type="ECO:0000256" key="1">
    <source>
        <dbReference type="ARBA" id="ARBA00009986"/>
    </source>
</evidence>
<dbReference type="InterPro" id="IPR029510">
    <property type="entry name" value="Ald_DH_CS_GLU"/>
</dbReference>
<dbReference type="SUPFAM" id="SSF53720">
    <property type="entry name" value="ALDH-like"/>
    <property type="match status" value="1"/>
</dbReference>
<dbReference type="InterPro" id="IPR016162">
    <property type="entry name" value="Ald_DH_N"/>
</dbReference>
<gene>
    <name evidence="5" type="ORF">UFOPK2656_02944</name>
    <name evidence="6" type="ORF">UFOPK3099_02662</name>
    <name evidence="7" type="ORF">UFOPK3651_03455</name>
    <name evidence="8" type="ORF">UFOPK3931_03462</name>
    <name evidence="4" type="ORF">UFOPK4189_02665</name>
</gene>
<evidence type="ECO:0000313" key="7">
    <source>
        <dbReference type="EMBL" id="CAB4960138.1"/>
    </source>
</evidence>
<evidence type="ECO:0000313" key="5">
    <source>
        <dbReference type="EMBL" id="CAB4741597.1"/>
    </source>
</evidence>
<protein>
    <submittedName>
        <fullName evidence="5">Unannotated protein</fullName>
    </submittedName>
</protein>
<dbReference type="PROSITE" id="PS00687">
    <property type="entry name" value="ALDEHYDE_DEHYDR_GLU"/>
    <property type="match status" value="1"/>
</dbReference>
<dbReference type="InterPro" id="IPR016161">
    <property type="entry name" value="Ald_DH/histidinol_DH"/>
</dbReference>
<dbReference type="FunFam" id="3.40.309.10:FF:000012">
    <property type="entry name" value="Betaine aldehyde dehydrogenase"/>
    <property type="match status" value="1"/>
</dbReference>
<name>A0A6J6T3Y0_9ZZZZ</name>
<dbReference type="Gene3D" id="3.40.605.10">
    <property type="entry name" value="Aldehyde Dehydrogenase, Chain A, domain 1"/>
    <property type="match status" value="1"/>
</dbReference>
<evidence type="ECO:0000313" key="4">
    <source>
        <dbReference type="EMBL" id="CAB4364908.1"/>
    </source>
</evidence>
<dbReference type="Gene3D" id="3.40.309.10">
    <property type="entry name" value="Aldehyde Dehydrogenase, Chain A, domain 2"/>
    <property type="match status" value="1"/>
</dbReference>
<accession>A0A6J6T3Y0</accession>
<evidence type="ECO:0000256" key="2">
    <source>
        <dbReference type="ARBA" id="ARBA00023002"/>
    </source>
</evidence>
<dbReference type="PANTHER" id="PTHR42804">
    <property type="entry name" value="ALDEHYDE DEHYDROGENASE"/>
    <property type="match status" value="1"/>
</dbReference>
<proteinExistence type="inferred from homology"/>
<dbReference type="InterPro" id="IPR016163">
    <property type="entry name" value="Ald_DH_C"/>
</dbReference>
<dbReference type="CDD" id="cd07139">
    <property type="entry name" value="ALDH_AldA-Rv0768"/>
    <property type="match status" value="1"/>
</dbReference>
<organism evidence="5">
    <name type="scientific">freshwater metagenome</name>
    <dbReference type="NCBI Taxonomy" id="449393"/>
    <lineage>
        <taxon>unclassified sequences</taxon>
        <taxon>metagenomes</taxon>
        <taxon>ecological metagenomes</taxon>
    </lineage>
</organism>
<dbReference type="GO" id="GO:0016620">
    <property type="term" value="F:oxidoreductase activity, acting on the aldehyde or oxo group of donors, NAD or NADP as acceptor"/>
    <property type="evidence" value="ECO:0007669"/>
    <property type="project" value="InterPro"/>
</dbReference>
<evidence type="ECO:0000259" key="3">
    <source>
        <dbReference type="Pfam" id="PF00171"/>
    </source>
</evidence>
<dbReference type="FunFam" id="3.40.605.10:FF:000007">
    <property type="entry name" value="NAD/NADP-dependent betaine aldehyde dehydrogenase"/>
    <property type="match status" value="1"/>
</dbReference>
<dbReference type="InterPro" id="IPR015590">
    <property type="entry name" value="Aldehyde_DH_dom"/>
</dbReference>
<evidence type="ECO:0000313" key="8">
    <source>
        <dbReference type="EMBL" id="CAB5022764.1"/>
    </source>
</evidence>
<dbReference type="EMBL" id="CAFAAV010000286">
    <property type="protein sequence ID" value="CAB4835097.1"/>
    <property type="molecule type" value="Genomic_DNA"/>
</dbReference>
<keyword evidence="2" id="KW-0560">Oxidoreductase</keyword>
<dbReference type="EMBL" id="CAFBMT010000045">
    <property type="protein sequence ID" value="CAB4960138.1"/>
    <property type="molecule type" value="Genomic_DNA"/>
</dbReference>
<reference evidence="5" key="1">
    <citation type="submission" date="2020-05" db="EMBL/GenBank/DDBJ databases">
        <authorList>
            <person name="Chiriac C."/>
            <person name="Salcher M."/>
            <person name="Ghai R."/>
            <person name="Kavagutti S V."/>
        </authorList>
    </citation>
    <scope>NUCLEOTIDE SEQUENCE</scope>
</reference>
<dbReference type="EMBL" id="CAEZYF010000026">
    <property type="protein sequence ID" value="CAB4741597.1"/>
    <property type="molecule type" value="Genomic_DNA"/>
</dbReference>
<dbReference type="PANTHER" id="PTHR42804:SF1">
    <property type="entry name" value="ALDEHYDE DEHYDROGENASE-RELATED"/>
    <property type="match status" value="1"/>
</dbReference>
<evidence type="ECO:0000313" key="6">
    <source>
        <dbReference type="EMBL" id="CAB4835097.1"/>
    </source>
</evidence>
<dbReference type="EMBL" id="CAFBOL010000188">
    <property type="protein sequence ID" value="CAB5022764.1"/>
    <property type="molecule type" value="Genomic_DNA"/>
</dbReference>
<dbReference type="Pfam" id="PF00171">
    <property type="entry name" value="Aldedh"/>
    <property type="match status" value="1"/>
</dbReference>